<evidence type="ECO:0000256" key="1">
    <source>
        <dbReference type="SAM" id="MobiDB-lite"/>
    </source>
</evidence>
<dbReference type="EMBL" id="KV878685">
    <property type="protein sequence ID" value="OJJ71408.1"/>
    <property type="molecule type" value="Genomic_DNA"/>
</dbReference>
<keyword evidence="3" id="KW-1185">Reference proteome</keyword>
<sequence>MDQIKQNLDAAKKKGQDYYNQMTGQQSSDASQYADQAKNKANEGVDKTKQTAKDYMPQSAGDH</sequence>
<dbReference type="GeneID" id="93570418"/>
<evidence type="ECO:0000313" key="2">
    <source>
        <dbReference type="EMBL" id="OJJ71408.1"/>
    </source>
</evidence>
<dbReference type="OMA" id="YTDQAKD"/>
<dbReference type="RefSeq" id="XP_067478656.1">
    <property type="nucleotide sequence ID" value="XM_067617930.1"/>
</dbReference>
<name>A0A1L9UIB2_ASPBC</name>
<accession>A0A1L9UIB2</accession>
<dbReference type="AlphaFoldDB" id="A0A1L9UIB2"/>
<feature type="region of interest" description="Disordered" evidence="1">
    <location>
        <begin position="1"/>
        <end position="63"/>
    </location>
</feature>
<evidence type="ECO:0000313" key="3">
    <source>
        <dbReference type="Proteomes" id="UP000184499"/>
    </source>
</evidence>
<dbReference type="Proteomes" id="UP000184499">
    <property type="component" value="Unassembled WGS sequence"/>
</dbReference>
<reference evidence="3" key="1">
    <citation type="journal article" date="2017" name="Genome Biol.">
        <title>Comparative genomics reveals high biological diversity and specific adaptations in the industrially and medically important fungal genus Aspergillus.</title>
        <authorList>
            <person name="de Vries R.P."/>
            <person name="Riley R."/>
            <person name="Wiebenga A."/>
            <person name="Aguilar-Osorio G."/>
            <person name="Amillis S."/>
            <person name="Uchima C.A."/>
            <person name="Anderluh G."/>
            <person name="Asadollahi M."/>
            <person name="Askin M."/>
            <person name="Barry K."/>
            <person name="Battaglia E."/>
            <person name="Bayram O."/>
            <person name="Benocci T."/>
            <person name="Braus-Stromeyer S.A."/>
            <person name="Caldana C."/>
            <person name="Canovas D."/>
            <person name="Cerqueira G.C."/>
            <person name="Chen F."/>
            <person name="Chen W."/>
            <person name="Choi C."/>
            <person name="Clum A."/>
            <person name="Dos Santos R.A."/>
            <person name="Damasio A.R."/>
            <person name="Diallinas G."/>
            <person name="Emri T."/>
            <person name="Fekete E."/>
            <person name="Flipphi M."/>
            <person name="Freyberg S."/>
            <person name="Gallo A."/>
            <person name="Gournas C."/>
            <person name="Habgood R."/>
            <person name="Hainaut M."/>
            <person name="Harispe M.L."/>
            <person name="Henrissat B."/>
            <person name="Hilden K.S."/>
            <person name="Hope R."/>
            <person name="Hossain A."/>
            <person name="Karabika E."/>
            <person name="Karaffa L."/>
            <person name="Karanyi Z."/>
            <person name="Krasevec N."/>
            <person name="Kuo A."/>
            <person name="Kusch H."/>
            <person name="LaButti K."/>
            <person name="Lagendijk E.L."/>
            <person name="Lapidus A."/>
            <person name="Levasseur A."/>
            <person name="Lindquist E."/>
            <person name="Lipzen A."/>
            <person name="Logrieco A.F."/>
            <person name="MacCabe A."/>
            <person name="Maekelae M.R."/>
            <person name="Malavazi I."/>
            <person name="Melin P."/>
            <person name="Meyer V."/>
            <person name="Mielnichuk N."/>
            <person name="Miskei M."/>
            <person name="Molnar A.P."/>
            <person name="Mule G."/>
            <person name="Ngan C.Y."/>
            <person name="Orejas M."/>
            <person name="Orosz E."/>
            <person name="Ouedraogo J.P."/>
            <person name="Overkamp K.M."/>
            <person name="Park H.-S."/>
            <person name="Perrone G."/>
            <person name="Piumi F."/>
            <person name="Punt P.J."/>
            <person name="Ram A.F."/>
            <person name="Ramon A."/>
            <person name="Rauscher S."/>
            <person name="Record E."/>
            <person name="Riano-Pachon D.M."/>
            <person name="Robert V."/>
            <person name="Roehrig J."/>
            <person name="Ruller R."/>
            <person name="Salamov A."/>
            <person name="Salih N.S."/>
            <person name="Samson R.A."/>
            <person name="Sandor E."/>
            <person name="Sanguinetti M."/>
            <person name="Schuetze T."/>
            <person name="Sepcic K."/>
            <person name="Shelest E."/>
            <person name="Sherlock G."/>
            <person name="Sophianopoulou V."/>
            <person name="Squina F.M."/>
            <person name="Sun H."/>
            <person name="Susca A."/>
            <person name="Todd R.B."/>
            <person name="Tsang A."/>
            <person name="Unkles S.E."/>
            <person name="van de Wiele N."/>
            <person name="van Rossen-Uffink D."/>
            <person name="Oliveira J.V."/>
            <person name="Vesth T.C."/>
            <person name="Visser J."/>
            <person name="Yu J.-H."/>
            <person name="Zhou M."/>
            <person name="Andersen M.R."/>
            <person name="Archer D.B."/>
            <person name="Baker S.E."/>
            <person name="Benoit I."/>
            <person name="Brakhage A.A."/>
            <person name="Braus G.H."/>
            <person name="Fischer R."/>
            <person name="Frisvad J.C."/>
            <person name="Goldman G.H."/>
            <person name="Houbraken J."/>
            <person name="Oakley B."/>
            <person name="Pocsi I."/>
            <person name="Scazzocchio C."/>
            <person name="Seiboth B."/>
            <person name="vanKuyk P.A."/>
            <person name="Wortman J."/>
            <person name="Dyer P.S."/>
            <person name="Grigoriev I.V."/>
        </authorList>
    </citation>
    <scope>NUCLEOTIDE SEQUENCE [LARGE SCALE GENOMIC DNA]</scope>
    <source>
        <strain evidence="3">CBS 101740 / IMI 381727 / IBT 21946</strain>
    </source>
</reference>
<proteinExistence type="predicted"/>
<dbReference type="VEuPathDB" id="FungiDB:ASPBRDRAFT_127044"/>
<protein>
    <submittedName>
        <fullName evidence="2">Uncharacterized protein</fullName>
    </submittedName>
</protein>
<organism evidence="2 3">
    <name type="scientific">Aspergillus brasiliensis (strain CBS 101740 / IMI 381727 / IBT 21946)</name>
    <dbReference type="NCBI Taxonomy" id="767769"/>
    <lineage>
        <taxon>Eukaryota</taxon>
        <taxon>Fungi</taxon>
        <taxon>Dikarya</taxon>
        <taxon>Ascomycota</taxon>
        <taxon>Pezizomycotina</taxon>
        <taxon>Eurotiomycetes</taxon>
        <taxon>Eurotiomycetidae</taxon>
        <taxon>Eurotiales</taxon>
        <taxon>Aspergillaceae</taxon>
        <taxon>Aspergillus</taxon>
        <taxon>Aspergillus subgen. Circumdati</taxon>
    </lineage>
</organism>
<gene>
    <name evidence="2" type="ORF">ASPBRDRAFT_127044</name>
</gene>
<feature type="compositionally biased region" description="Basic and acidic residues" evidence="1">
    <location>
        <begin position="37"/>
        <end position="52"/>
    </location>
</feature>
<feature type="compositionally biased region" description="Low complexity" evidence="1">
    <location>
        <begin position="25"/>
        <end position="36"/>
    </location>
</feature>